<sequence length="125" mass="14008">MPCRDTNGHPKRPRLVHLDGRGFYKYRCRRSPMDTATSARPAHTLTPTGPDGDAVAAAALPVSLPVCVALVLVQGGGAARRRRVPCRPRRGGRRREAAARRGRGRGRHRRRVVHRRRAEARRVRQ</sequence>
<reference evidence="3" key="2">
    <citation type="submission" date="2018-03" db="EMBL/GenBank/DDBJ databases">
        <title>The Triticum urartu genome reveals the dynamic nature of wheat genome evolution.</title>
        <authorList>
            <person name="Ling H."/>
            <person name="Ma B."/>
            <person name="Shi X."/>
            <person name="Liu H."/>
            <person name="Dong L."/>
            <person name="Sun H."/>
            <person name="Cao Y."/>
            <person name="Gao Q."/>
            <person name="Zheng S."/>
            <person name="Li Y."/>
            <person name="Yu Y."/>
            <person name="Du H."/>
            <person name="Qi M."/>
            <person name="Li Y."/>
            <person name="Yu H."/>
            <person name="Cui Y."/>
            <person name="Wang N."/>
            <person name="Chen C."/>
            <person name="Wu H."/>
            <person name="Zhao Y."/>
            <person name="Zhang J."/>
            <person name="Li Y."/>
            <person name="Zhou W."/>
            <person name="Zhang B."/>
            <person name="Hu W."/>
            <person name="Eijk M."/>
            <person name="Tang J."/>
            <person name="Witsenboer H."/>
            <person name="Zhao S."/>
            <person name="Li Z."/>
            <person name="Zhang A."/>
            <person name="Wang D."/>
            <person name="Liang C."/>
        </authorList>
    </citation>
    <scope>NUCLEOTIDE SEQUENCE [LARGE SCALE GENOMIC DNA]</scope>
    <source>
        <strain evidence="3">cv. G1812</strain>
    </source>
</reference>
<keyword evidence="2" id="KW-0472">Membrane</keyword>
<reference evidence="3" key="3">
    <citation type="submission" date="2022-06" db="UniProtKB">
        <authorList>
            <consortium name="EnsemblPlants"/>
        </authorList>
    </citation>
    <scope>IDENTIFICATION</scope>
</reference>
<feature type="transmembrane region" description="Helical" evidence="2">
    <location>
        <begin position="54"/>
        <end position="73"/>
    </location>
</feature>
<name>A0A8R7VBS5_TRIUA</name>
<keyword evidence="2" id="KW-0812">Transmembrane</keyword>
<keyword evidence="2" id="KW-1133">Transmembrane helix</keyword>
<feature type="compositionally biased region" description="Basic residues" evidence="1">
    <location>
        <begin position="100"/>
        <end position="119"/>
    </location>
</feature>
<evidence type="ECO:0000313" key="3">
    <source>
        <dbReference type="EnsemblPlants" id="TuG1812G0700004979.01.T01.cds259119"/>
    </source>
</evidence>
<evidence type="ECO:0000256" key="2">
    <source>
        <dbReference type="SAM" id="Phobius"/>
    </source>
</evidence>
<dbReference type="EnsemblPlants" id="TuG1812G0700004979.01.T01">
    <property type="protein sequence ID" value="TuG1812G0700004979.01.T01.cds259119"/>
    <property type="gene ID" value="TuG1812G0700004979.01"/>
</dbReference>
<reference evidence="4" key="1">
    <citation type="journal article" date="2013" name="Nature">
        <title>Draft genome of the wheat A-genome progenitor Triticum urartu.</title>
        <authorList>
            <person name="Ling H.Q."/>
            <person name="Zhao S."/>
            <person name="Liu D."/>
            <person name="Wang J."/>
            <person name="Sun H."/>
            <person name="Zhang C."/>
            <person name="Fan H."/>
            <person name="Li D."/>
            <person name="Dong L."/>
            <person name="Tao Y."/>
            <person name="Gao C."/>
            <person name="Wu H."/>
            <person name="Li Y."/>
            <person name="Cui Y."/>
            <person name="Guo X."/>
            <person name="Zheng S."/>
            <person name="Wang B."/>
            <person name="Yu K."/>
            <person name="Liang Q."/>
            <person name="Yang W."/>
            <person name="Lou X."/>
            <person name="Chen J."/>
            <person name="Feng M."/>
            <person name="Jian J."/>
            <person name="Zhang X."/>
            <person name="Luo G."/>
            <person name="Jiang Y."/>
            <person name="Liu J."/>
            <person name="Wang Z."/>
            <person name="Sha Y."/>
            <person name="Zhang B."/>
            <person name="Wu H."/>
            <person name="Tang D."/>
            <person name="Shen Q."/>
            <person name="Xue P."/>
            <person name="Zou S."/>
            <person name="Wang X."/>
            <person name="Liu X."/>
            <person name="Wang F."/>
            <person name="Yang Y."/>
            <person name="An X."/>
            <person name="Dong Z."/>
            <person name="Zhang K."/>
            <person name="Zhang X."/>
            <person name="Luo M.C."/>
            <person name="Dvorak J."/>
            <person name="Tong Y."/>
            <person name="Wang J."/>
            <person name="Yang H."/>
            <person name="Li Z."/>
            <person name="Wang D."/>
            <person name="Zhang A."/>
            <person name="Wang J."/>
        </authorList>
    </citation>
    <scope>NUCLEOTIDE SEQUENCE</scope>
    <source>
        <strain evidence="4">cv. G1812</strain>
    </source>
</reference>
<organism evidence="3 4">
    <name type="scientific">Triticum urartu</name>
    <name type="common">Red wild einkorn</name>
    <name type="synonym">Crithodium urartu</name>
    <dbReference type="NCBI Taxonomy" id="4572"/>
    <lineage>
        <taxon>Eukaryota</taxon>
        <taxon>Viridiplantae</taxon>
        <taxon>Streptophyta</taxon>
        <taxon>Embryophyta</taxon>
        <taxon>Tracheophyta</taxon>
        <taxon>Spermatophyta</taxon>
        <taxon>Magnoliopsida</taxon>
        <taxon>Liliopsida</taxon>
        <taxon>Poales</taxon>
        <taxon>Poaceae</taxon>
        <taxon>BOP clade</taxon>
        <taxon>Pooideae</taxon>
        <taxon>Triticodae</taxon>
        <taxon>Triticeae</taxon>
        <taxon>Triticinae</taxon>
        <taxon>Triticum</taxon>
    </lineage>
</organism>
<evidence type="ECO:0000256" key="1">
    <source>
        <dbReference type="SAM" id="MobiDB-lite"/>
    </source>
</evidence>
<dbReference type="Proteomes" id="UP000015106">
    <property type="component" value="Chromosome 7"/>
</dbReference>
<keyword evidence="4" id="KW-1185">Reference proteome</keyword>
<proteinExistence type="predicted"/>
<protein>
    <submittedName>
        <fullName evidence="3">Uncharacterized protein</fullName>
    </submittedName>
</protein>
<accession>A0A8R7VBS5</accession>
<dbReference type="AlphaFoldDB" id="A0A8R7VBS5"/>
<evidence type="ECO:0000313" key="4">
    <source>
        <dbReference type="Proteomes" id="UP000015106"/>
    </source>
</evidence>
<dbReference type="Gramene" id="TuG1812G0700004979.01.T01">
    <property type="protein sequence ID" value="TuG1812G0700004979.01.T01.cds259119"/>
    <property type="gene ID" value="TuG1812G0700004979.01"/>
</dbReference>
<feature type="compositionally biased region" description="Basic residues" evidence="1">
    <location>
        <begin position="79"/>
        <end position="93"/>
    </location>
</feature>
<feature type="region of interest" description="Disordered" evidence="1">
    <location>
        <begin position="78"/>
        <end position="125"/>
    </location>
</feature>